<accession>A0A8S0SEK3</accession>
<evidence type="ECO:0000256" key="1">
    <source>
        <dbReference type="SAM" id="MobiDB-lite"/>
    </source>
</evidence>
<protein>
    <submittedName>
        <fullName evidence="2">Serine/threonine-protein kinase Nek4</fullName>
    </submittedName>
</protein>
<keyword evidence="3" id="KW-1185">Reference proteome</keyword>
<comment type="caution">
    <text evidence="2">The sequence shown here is derived from an EMBL/GenBank/DDBJ whole genome shotgun (WGS) entry which is preliminary data.</text>
</comment>
<dbReference type="GO" id="GO:0016301">
    <property type="term" value="F:kinase activity"/>
    <property type="evidence" value="ECO:0007669"/>
    <property type="project" value="UniProtKB-KW"/>
</dbReference>
<dbReference type="Gramene" id="OE9A043314T3">
    <property type="protein sequence ID" value="OE9A043314C3"/>
    <property type="gene ID" value="OE9A043314"/>
</dbReference>
<sequence>MERQQKRMRRAKENGKEDKNTKIKGEDKKCKNKEFLKGHFRVENWEMMESRMDQYEIMKQIGRGAFAAAILVKNKLERKKGGTDEKLNGQCFPEEKLLNGSPSYCWHLNSYIPIPFSTGT</sequence>
<keyword evidence="2" id="KW-0418">Kinase</keyword>
<dbReference type="Proteomes" id="UP000594638">
    <property type="component" value="Unassembled WGS sequence"/>
</dbReference>
<organism evidence="2 3">
    <name type="scientific">Olea europaea subsp. europaea</name>
    <dbReference type="NCBI Taxonomy" id="158383"/>
    <lineage>
        <taxon>Eukaryota</taxon>
        <taxon>Viridiplantae</taxon>
        <taxon>Streptophyta</taxon>
        <taxon>Embryophyta</taxon>
        <taxon>Tracheophyta</taxon>
        <taxon>Spermatophyta</taxon>
        <taxon>Magnoliopsida</taxon>
        <taxon>eudicotyledons</taxon>
        <taxon>Gunneridae</taxon>
        <taxon>Pentapetalae</taxon>
        <taxon>asterids</taxon>
        <taxon>lamiids</taxon>
        <taxon>Lamiales</taxon>
        <taxon>Oleaceae</taxon>
        <taxon>Oleeae</taxon>
        <taxon>Olea</taxon>
    </lineage>
</organism>
<evidence type="ECO:0000313" key="2">
    <source>
        <dbReference type="EMBL" id="CAA2990274.1"/>
    </source>
</evidence>
<reference evidence="2 3" key="1">
    <citation type="submission" date="2019-12" db="EMBL/GenBank/DDBJ databases">
        <authorList>
            <person name="Alioto T."/>
            <person name="Alioto T."/>
            <person name="Gomez Garrido J."/>
        </authorList>
    </citation>
    <scope>NUCLEOTIDE SEQUENCE [LARGE SCALE GENOMIC DNA]</scope>
</reference>
<name>A0A8S0SEK3_OLEEU</name>
<dbReference type="OrthoDB" id="248923at2759"/>
<feature type="region of interest" description="Disordered" evidence="1">
    <location>
        <begin position="1"/>
        <end position="26"/>
    </location>
</feature>
<proteinExistence type="predicted"/>
<dbReference type="Gene3D" id="3.30.200.20">
    <property type="entry name" value="Phosphorylase Kinase, domain 1"/>
    <property type="match status" value="1"/>
</dbReference>
<dbReference type="AlphaFoldDB" id="A0A8S0SEK3"/>
<dbReference type="EMBL" id="CACTIH010004235">
    <property type="protein sequence ID" value="CAA2990274.1"/>
    <property type="molecule type" value="Genomic_DNA"/>
</dbReference>
<gene>
    <name evidence="2" type="ORF">OLEA9_A043314</name>
</gene>
<evidence type="ECO:0000313" key="3">
    <source>
        <dbReference type="Proteomes" id="UP000594638"/>
    </source>
</evidence>
<keyword evidence="2" id="KW-0808">Transferase</keyword>